<feature type="domain" description="Dinitrogenase iron-molybdenum cofactor biosynthesis" evidence="1">
    <location>
        <begin position="14"/>
        <end position="101"/>
    </location>
</feature>
<accession>M1QAR3</accession>
<dbReference type="PANTHER" id="PTHR42983:SF1">
    <property type="entry name" value="IRON-MOLYBDENUM PROTEIN"/>
    <property type="match status" value="1"/>
</dbReference>
<dbReference type="InterPro" id="IPR033913">
    <property type="entry name" value="MTH1175_dom"/>
</dbReference>
<organism evidence="2">
    <name type="scientific">uncultured organism</name>
    <dbReference type="NCBI Taxonomy" id="155900"/>
    <lineage>
        <taxon>unclassified sequences</taxon>
        <taxon>environmental samples</taxon>
    </lineage>
</organism>
<dbReference type="InterPro" id="IPR036105">
    <property type="entry name" value="DiNase_FeMo-co_biosyn_sf"/>
</dbReference>
<protein>
    <submittedName>
        <fullName evidence="2">Dinitrogenase iron-molybdenum cofactor biosynthesis protein</fullName>
    </submittedName>
</protein>
<dbReference type="CDD" id="cd00851">
    <property type="entry name" value="MTH1175"/>
    <property type="match status" value="1"/>
</dbReference>
<evidence type="ECO:0000259" key="1">
    <source>
        <dbReference type="Pfam" id="PF02579"/>
    </source>
</evidence>
<proteinExistence type="predicted"/>
<dbReference type="SUPFAM" id="SSF53146">
    <property type="entry name" value="Nitrogenase accessory factor-like"/>
    <property type="match status" value="1"/>
</dbReference>
<dbReference type="Gene3D" id="3.30.420.130">
    <property type="entry name" value="Dinitrogenase iron-molybdenum cofactor biosynthesis domain"/>
    <property type="match status" value="1"/>
</dbReference>
<sequence length="121" mass="13416">MRIALPTMGEKGLEEKIGAHFGRCPTFTIYDLEDDQIEIISNNSKHKGGKGNPPELLAEKNIDCMICKNLGRKAVSLFEDLGIEVYDGAEGTVKEAIESWKDDDLKETSISDACDEGHRYP</sequence>
<dbReference type="InterPro" id="IPR003731">
    <property type="entry name" value="Di-Nase_FeMo-co_biosynth"/>
</dbReference>
<dbReference type="PANTHER" id="PTHR42983">
    <property type="entry name" value="DINITROGENASE IRON-MOLYBDENUM COFACTOR PROTEIN-RELATED"/>
    <property type="match status" value="1"/>
</dbReference>
<name>M1QAR3_9ZZZZ</name>
<dbReference type="AlphaFoldDB" id="M1QAR3"/>
<reference evidence="2" key="1">
    <citation type="journal article" date="2013" name="Syst. Appl. Microbiol.">
        <title>New insights into the archaeal diversity of a hypersaline microbial mat obtained by a metagenomic approach.</title>
        <authorList>
            <person name="Lopez-Lopez A."/>
            <person name="Richter M."/>
            <person name="Pena A."/>
            <person name="Tamames J."/>
            <person name="Rossello-Mora R."/>
        </authorList>
    </citation>
    <scope>NUCLEOTIDE SEQUENCE</scope>
</reference>
<gene>
    <name evidence="2" type="ORF">FLSS-8_0023</name>
</gene>
<evidence type="ECO:0000313" key="2">
    <source>
        <dbReference type="EMBL" id="AGF93053.1"/>
    </source>
</evidence>
<dbReference type="EMBL" id="JX684080">
    <property type="protein sequence ID" value="AGF93053.1"/>
    <property type="molecule type" value="Genomic_DNA"/>
</dbReference>
<dbReference type="Pfam" id="PF02579">
    <property type="entry name" value="Nitro_FeMo-Co"/>
    <property type="match status" value="1"/>
</dbReference>